<organism evidence="2 3">
    <name type="scientific">Emydomyces testavorans</name>
    <dbReference type="NCBI Taxonomy" id="2070801"/>
    <lineage>
        <taxon>Eukaryota</taxon>
        <taxon>Fungi</taxon>
        <taxon>Dikarya</taxon>
        <taxon>Ascomycota</taxon>
        <taxon>Pezizomycotina</taxon>
        <taxon>Eurotiomycetes</taxon>
        <taxon>Eurotiomycetidae</taxon>
        <taxon>Onygenales</taxon>
        <taxon>Nannizziopsiaceae</taxon>
        <taxon>Emydomyces</taxon>
    </lineage>
</organism>
<accession>A0AAF0IE86</accession>
<sequence length="78" mass="8155">MYTYTETNKFLVLLPQAHAAAPLDLTAPPKPPANTTETPAPELIITPAAPKSHRSASTSANMAADEKPLGCGFLKLGP</sequence>
<proteinExistence type="predicted"/>
<reference evidence="2" key="1">
    <citation type="submission" date="2023-03" db="EMBL/GenBank/DDBJ databases">
        <title>Emydomyces testavorans Genome Sequence.</title>
        <authorList>
            <person name="Hoyer L."/>
        </authorList>
    </citation>
    <scope>NUCLEOTIDE SEQUENCE</scope>
    <source>
        <strain evidence="2">16-2883</strain>
    </source>
</reference>
<keyword evidence="3" id="KW-1185">Reference proteome</keyword>
<evidence type="ECO:0000313" key="2">
    <source>
        <dbReference type="EMBL" id="WEW54820.1"/>
    </source>
</evidence>
<gene>
    <name evidence="2" type="ORF">PRK78_000245</name>
</gene>
<evidence type="ECO:0000313" key="3">
    <source>
        <dbReference type="Proteomes" id="UP001219355"/>
    </source>
</evidence>
<protein>
    <submittedName>
        <fullName evidence="2">Uncharacterized protein</fullName>
    </submittedName>
</protein>
<feature type="region of interest" description="Disordered" evidence="1">
    <location>
        <begin position="23"/>
        <end position="63"/>
    </location>
</feature>
<dbReference type="EMBL" id="CP120627">
    <property type="protein sequence ID" value="WEW54820.1"/>
    <property type="molecule type" value="Genomic_DNA"/>
</dbReference>
<dbReference type="AlphaFoldDB" id="A0AAF0IE86"/>
<dbReference type="Proteomes" id="UP001219355">
    <property type="component" value="Chromosome 1"/>
</dbReference>
<name>A0AAF0IE86_9EURO</name>
<evidence type="ECO:0000256" key="1">
    <source>
        <dbReference type="SAM" id="MobiDB-lite"/>
    </source>
</evidence>